<dbReference type="SUPFAM" id="SSF159283">
    <property type="entry name" value="Guanosine diphospho-D-mannose pyrophosphorylase/mannose-6-phosphate isomerase linker domain"/>
    <property type="match status" value="1"/>
</dbReference>
<dbReference type="Pfam" id="PF22640">
    <property type="entry name" value="ManC_GMP_beta-helix"/>
    <property type="match status" value="1"/>
</dbReference>
<dbReference type="InterPro" id="IPR029044">
    <property type="entry name" value="Nucleotide-diphossugar_trans"/>
</dbReference>
<accession>A0A1H9CLE2</accession>
<feature type="compositionally biased region" description="Basic residues" evidence="1">
    <location>
        <begin position="414"/>
        <end position="426"/>
    </location>
</feature>
<sequence>MRLVPTILCGGAGSRLWPVSRELHPKPFIRMADGQSLLQKAFLRASGLPQVQEILTVTNRELFFKTQDEFREVNRTGLATAYILEPYARNTAAAVAAAALEVSRVHGEDALLLVLAADHLIDDEGAFQAAVREAQQLAITGKLVTFGIRPHSPETGFGYIEAENRQVRRFVEKPSAQFARDYLASGKFLWNAGMFCFAAAAVLREMTRHCPDVLTAVRDCVRRGQSAEGVDFRQLELPADAFSAVPSRSFDYALLEPASRAEATGSGTYGALAVVPCELGWSDVGSWEAIGELVDADSQNNRIEGRALMHDSRNCYVRSPDRLASGLGLDNLMIVDTADAVLVADRAHALDVRVLYERLKADDHEAHRRRRTAYRPWGELHSSSGRPRLQDQADRGQTTGQSQLADASPPQRTLGRRQRCGHGHQW</sequence>
<feature type="domain" description="Nucleotidyl transferase" evidence="2">
    <location>
        <begin position="5"/>
        <end position="296"/>
    </location>
</feature>
<gene>
    <name evidence="4" type="ORF">SAMN04488038_10380</name>
</gene>
<name>A0A1H9CLE2_9GAMM</name>
<dbReference type="STRING" id="489703.SAMN04488038_10380"/>
<dbReference type="Pfam" id="PF00483">
    <property type="entry name" value="NTP_transferase"/>
    <property type="match status" value="1"/>
</dbReference>
<evidence type="ECO:0000256" key="1">
    <source>
        <dbReference type="SAM" id="MobiDB-lite"/>
    </source>
</evidence>
<protein>
    <submittedName>
        <fullName evidence="4">Mannose-1-phosphate guanylyltransferase</fullName>
    </submittedName>
</protein>
<dbReference type="InterPro" id="IPR051161">
    <property type="entry name" value="Mannose-6P_isomerase_type2"/>
</dbReference>
<feature type="compositionally biased region" description="Polar residues" evidence="1">
    <location>
        <begin position="395"/>
        <end position="405"/>
    </location>
</feature>
<reference evidence="4 5" key="1">
    <citation type="submission" date="2016-10" db="EMBL/GenBank/DDBJ databases">
        <authorList>
            <person name="de Groot N.N."/>
        </authorList>
    </citation>
    <scope>NUCLEOTIDE SEQUENCE [LARGE SCALE GENOMIC DNA]</scope>
    <source>
        <strain evidence="4 5">DSM 25927</strain>
    </source>
</reference>
<dbReference type="InterPro" id="IPR049577">
    <property type="entry name" value="GMPP_N"/>
</dbReference>
<evidence type="ECO:0000259" key="3">
    <source>
        <dbReference type="Pfam" id="PF22640"/>
    </source>
</evidence>
<dbReference type="InterPro" id="IPR054566">
    <property type="entry name" value="ManC/GMP-like_b-helix"/>
</dbReference>
<dbReference type="Gene3D" id="3.90.550.10">
    <property type="entry name" value="Spore Coat Polysaccharide Biosynthesis Protein SpsA, Chain A"/>
    <property type="match status" value="1"/>
</dbReference>
<dbReference type="GO" id="GO:0009298">
    <property type="term" value="P:GDP-mannose biosynthetic process"/>
    <property type="evidence" value="ECO:0007669"/>
    <property type="project" value="TreeGrafter"/>
</dbReference>
<dbReference type="PANTHER" id="PTHR46390">
    <property type="entry name" value="MANNOSE-1-PHOSPHATE GUANYLYLTRANSFERASE"/>
    <property type="match status" value="1"/>
</dbReference>
<organism evidence="4 5">
    <name type="scientific">Solimonas aquatica</name>
    <dbReference type="NCBI Taxonomy" id="489703"/>
    <lineage>
        <taxon>Bacteria</taxon>
        <taxon>Pseudomonadati</taxon>
        <taxon>Pseudomonadota</taxon>
        <taxon>Gammaproteobacteria</taxon>
        <taxon>Nevskiales</taxon>
        <taxon>Nevskiaceae</taxon>
        <taxon>Solimonas</taxon>
    </lineage>
</organism>
<dbReference type="SUPFAM" id="SSF53448">
    <property type="entry name" value="Nucleotide-diphospho-sugar transferases"/>
    <property type="match status" value="1"/>
</dbReference>
<keyword evidence="4" id="KW-0548">Nucleotidyltransferase</keyword>
<keyword evidence="4" id="KW-0808">Transferase</keyword>
<evidence type="ECO:0000259" key="2">
    <source>
        <dbReference type="Pfam" id="PF00483"/>
    </source>
</evidence>
<evidence type="ECO:0000313" key="5">
    <source>
        <dbReference type="Proteomes" id="UP000199233"/>
    </source>
</evidence>
<dbReference type="PANTHER" id="PTHR46390:SF1">
    <property type="entry name" value="MANNOSE-1-PHOSPHATE GUANYLYLTRANSFERASE"/>
    <property type="match status" value="1"/>
</dbReference>
<feature type="domain" description="MannoseP isomerase/GMP-like beta-helix" evidence="3">
    <location>
        <begin position="306"/>
        <end position="359"/>
    </location>
</feature>
<evidence type="ECO:0000313" key="4">
    <source>
        <dbReference type="EMBL" id="SEQ01513.1"/>
    </source>
</evidence>
<proteinExistence type="predicted"/>
<dbReference type="AlphaFoldDB" id="A0A1H9CLE2"/>
<dbReference type="GO" id="GO:0004475">
    <property type="term" value="F:mannose-1-phosphate guanylyltransferase (GTP) activity"/>
    <property type="evidence" value="ECO:0007669"/>
    <property type="project" value="InterPro"/>
</dbReference>
<dbReference type="InterPro" id="IPR005835">
    <property type="entry name" value="NTP_transferase_dom"/>
</dbReference>
<keyword evidence="5" id="KW-1185">Reference proteome</keyword>
<dbReference type="EMBL" id="FOFS01000003">
    <property type="protein sequence ID" value="SEQ01513.1"/>
    <property type="molecule type" value="Genomic_DNA"/>
</dbReference>
<dbReference type="Proteomes" id="UP000199233">
    <property type="component" value="Unassembled WGS sequence"/>
</dbReference>
<feature type="region of interest" description="Disordered" evidence="1">
    <location>
        <begin position="374"/>
        <end position="426"/>
    </location>
</feature>
<dbReference type="CDD" id="cd02509">
    <property type="entry name" value="GDP-M1P_Guanylyltransferase"/>
    <property type="match status" value="1"/>
</dbReference>